<proteinExistence type="predicted"/>
<evidence type="ECO:0000313" key="2">
    <source>
        <dbReference type="EMBL" id="MCT2585582.1"/>
    </source>
</evidence>
<comment type="caution">
    <text evidence="2">The sequence shown here is derived from an EMBL/GenBank/DDBJ whole genome shotgun (WGS) entry which is preliminary data.</text>
</comment>
<evidence type="ECO:0000313" key="3">
    <source>
        <dbReference type="Proteomes" id="UP001156441"/>
    </source>
</evidence>
<dbReference type="Proteomes" id="UP001156441">
    <property type="component" value="Unassembled WGS sequence"/>
</dbReference>
<dbReference type="EMBL" id="JAFFZE010000015">
    <property type="protein sequence ID" value="MCT2585582.1"/>
    <property type="molecule type" value="Genomic_DNA"/>
</dbReference>
<keyword evidence="3" id="KW-1185">Reference proteome</keyword>
<feature type="region of interest" description="Disordered" evidence="1">
    <location>
        <begin position="1"/>
        <end position="26"/>
    </location>
</feature>
<reference evidence="2 3" key="1">
    <citation type="submission" date="2021-02" db="EMBL/GenBank/DDBJ databases">
        <title>Actinophytocola xerophila sp. nov., isolated from soil of cotton cropping field.</title>
        <authorList>
            <person name="Huang R."/>
            <person name="Chen X."/>
            <person name="Ge X."/>
            <person name="Liu W."/>
        </authorList>
    </citation>
    <scope>NUCLEOTIDE SEQUENCE [LARGE SCALE GENOMIC DNA]</scope>
    <source>
        <strain evidence="2 3">S1-96</strain>
    </source>
</reference>
<evidence type="ECO:0000256" key="1">
    <source>
        <dbReference type="SAM" id="MobiDB-lite"/>
    </source>
</evidence>
<name>A0ABT2JCK4_9PSEU</name>
<gene>
    <name evidence="2" type="ORF">JT362_20885</name>
</gene>
<accession>A0ABT2JCK4</accession>
<organism evidence="2 3">
    <name type="scientific">Actinophytocola gossypii</name>
    <dbReference type="NCBI Taxonomy" id="2812003"/>
    <lineage>
        <taxon>Bacteria</taxon>
        <taxon>Bacillati</taxon>
        <taxon>Actinomycetota</taxon>
        <taxon>Actinomycetes</taxon>
        <taxon>Pseudonocardiales</taxon>
        <taxon>Pseudonocardiaceae</taxon>
    </lineage>
</organism>
<dbReference type="RefSeq" id="WP_260193197.1">
    <property type="nucleotide sequence ID" value="NZ_JAFFZE010000015.1"/>
</dbReference>
<protein>
    <submittedName>
        <fullName evidence="2">Uncharacterized protein</fullName>
    </submittedName>
</protein>
<sequence length="88" mass="9186">MAGLSQVTGSAARITAGTGPSGNATGRFAFSTDTGRYLLLEQESRWCVVASGRADLEQRIAAVLCAVDEGSARERAHLMDRALMSAGL</sequence>